<reference evidence="4 5" key="1">
    <citation type="submission" date="2016-10" db="EMBL/GenBank/DDBJ databases">
        <authorList>
            <person name="de Groot N.N."/>
        </authorList>
    </citation>
    <scope>NUCLEOTIDE SEQUENCE [LARGE SCALE GENOMIC DNA]</scope>
    <source>
        <strain evidence="4 5">DSM 45514</strain>
    </source>
</reference>
<keyword evidence="5" id="KW-1185">Reference proteome</keyword>
<dbReference type="Proteomes" id="UP000199387">
    <property type="component" value="Unassembled WGS sequence"/>
</dbReference>
<feature type="transmembrane region" description="Helical" evidence="3">
    <location>
        <begin position="336"/>
        <end position="354"/>
    </location>
</feature>
<feature type="transmembrane region" description="Helical" evidence="3">
    <location>
        <begin position="297"/>
        <end position="316"/>
    </location>
</feature>
<feature type="transmembrane region" description="Helical" evidence="3">
    <location>
        <begin position="366"/>
        <end position="386"/>
    </location>
</feature>
<evidence type="ECO:0000256" key="1">
    <source>
        <dbReference type="ARBA" id="ARBA00005278"/>
    </source>
</evidence>
<keyword evidence="3" id="KW-0812">Transmembrane</keyword>
<evidence type="ECO:0000256" key="3">
    <source>
        <dbReference type="SAM" id="Phobius"/>
    </source>
</evidence>
<dbReference type="STRING" id="1236220.SAMN04488112_110131"/>
<dbReference type="PANTHER" id="PTHR22550">
    <property type="entry name" value="SPORE GERMINATION PROTEIN"/>
    <property type="match status" value="1"/>
</dbReference>
<feature type="transmembrane region" description="Helical" evidence="3">
    <location>
        <begin position="392"/>
        <end position="412"/>
    </location>
</feature>
<evidence type="ECO:0000313" key="5">
    <source>
        <dbReference type="Proteomes" id="UP000199387"/>
    </source>
</evidence>
<protein>
    <submittedName>
        <fullName evidence="4">Stage V sporulation protein AF</fullName>
    </submittedName>
</protein>
<dbReference type="OrthoDB" id="1726708at2"/>
<dbReference type="InterPro" id="IPR004995">
    <property type="entry name" value="Spore_Ger"/>
</dbReference>
<feature type="transmembrane region" description="Helical" evidence="3">
    <location>
        <begin position="419"/>
        <end position="443"/>
    </location>
</feature>
<keyword evidence="2 3" id="KW-0472">Membrane</keyword>
<dbReference type="Pfam" id="PF03323">
    <property type="entry name" value="GerA"/>
    <property type="match status" value="1"/>
</dbReference>
<dbReference type="RefSeq" id="WP_091570083.1">
    <property type="nucleotide sequence ID" value="NZ_FMZA01000010.1"/>
</dbReference>
<name>A0A1G6MSI7_9BACL</name>
<dbReference type="EMBL" id="FMZA01000010">
    <property type="protein sequence ID" value="SDC58187.1"/>
    <property type="molecule type" value="Genomic_DNA"/>
</dbReference>
<comment type="similarity">
    <text evidence="1">Belongs to the GerABKA family.</text>
</comment>
<dbReference type="GO" id="GO:0009847">
    <property type="term" value="P:spore germination"/>
    <property type="evidence" value="ECO:0007669"/>
    <property type="project" value="InterPro"/>
</dbReference>
<evidence type="ECO:0000256" key="2">
    <source>
        <dbReference type="ARBA" id="ARBA00023136"/>
    </source>
</evidence>
<evidence type="ECO:0000313" key="4">
    <source>
        <dbReference type="EMBL" id="SDC58187.1"/>
    </source>
</evidence>
<organism evidence="4 5">
    <name type="scientific">Melghirimyces thermohalophilus</name>
    <dbReference type="NCBI Taxonomy" id="1236220"/>
    <lineage>
        <taxon>Bacteria</taxon>
        <taxon>Bacillati</taxon>
        <taxon>Bacillota</taxon>
        <taxon>Bacilli</taxon>
        <taxon>Bacillales</taxon>
        <taxon>Thermoactinomycetaceae</taxon>
        <taxon>Melghirimyces</taxon>
    </lineage>
</organism>
<proteinExistence type="inferred from homology"/>
<sequence length="495" mass="55876">MADEKQDADWKKMKVDPSLDKNMEVLDRVLGLGKSFDIMKRELHYAGKRFALYFVDGFAKDDILNWIMAHLSQLDRGDLTPNTIKKLLETHIGYIEMETENKLDKLVTKVLSGPLVLLVDGEETAIVIDARTYPVRSPEEPDTERVVRGSRDGFVETIIFNTALTRRRLRDPSLRMEYHEVGKRSKTDIAIGYLEDVADPDLVESLRNSLKEVKTDGLPMAEKTLEEYIFGHNWNPYPMVRYTERPDVAATHLLEGHVLIYVDTSPSVMITPTTFFHHVQHAEEYRQKPAVGAMLRWIRFIAILTALFVLPLWYLAVVQPELLPKTLDFIGPKKPGHIPIFLQVIIAELGVEILRMASIHTPAPLATALGLIAAILLGEIAVNVGLFNAEVILYLAAAVVGTYATPSYELGLANRIFRIIFLTLTALFKVWGLLIGVLVWFIMLANTRPLKMPYLWPLIPFNGKALKDVLIRSPMPLKTKRPKALSPGDPDRAPE</sequence>
<gene>
    <name evidence="4" type="ORF">SAMN04488112_110131</name>
</gene>
<keyword evidence="3" id="KW-1133">Transmembrane helix</keyword>
<accession>A0A1G6MSI7</accession>
<dbReference type="AlphaFoldDB" id="A0A1G6MSI7"/>
<dbReference type="PANTHER" id="PTHR22550:SF9">
    <property type="entry name" value="STAGE V SPORULATION PROTEIN AF"/>
    <property type="match status" value="1"/>
</dbReference>
<dbReference type="GO" id="GO:0016020">
    <property type="term" value="C:membrane"/>
    <property type="evidence" value="ECO:0007669"/>
    <property type="project" value="InterPro"/>
</dbReference>
<dbReference type="PIRSF" id="PIRSF005690">
    <property type="entry name" value="GerBA"/>
    <property type="match status" value="1"/>
</dbReference>
<dbReference type="InterPro" id="IPR050768">
    <property type="entry name" value="UPF0353/GerABKA_families"/>
</dbReference>